<dbReference type="RefSeq" id="WP_126987558.1">
    <property type="nucleotide sequence ID" value="NZ_ML133856.1"/>
</dbReference>
<gene>
    <name evidence="1" type="ORF">DS079_10930</name>
</gene>
<dbReference type="GeneID" id="78121536"/>
<sequence>MAVRVDVSELRTLSTAMARIPDKVQRGVRPVVSKGALNIKQELQMDLASSQSFRGITFSVNYDVKVTAGGVEAEIGPDKDKYGGALANVAIFGTSRGGGTVPDPSIALMAEADRFETALGDLFKGLL</sequence>
<evidence type="ECO:0000313" key="1">
    <source>
        <dbReference type="EMBL" id="RRR18253.1"/>
    </source>
</evidence>
<dbReference type="Proteomes" id="UP000274327">
    <property type="component" value="Unassembled WGS sequence"/>
</dbReference>
<organism evidence="1 2">
    <name type="scientific">Brachybacterium paraconglomeratum</name>
    <dbReference type="NCBI Taxonomy" id="173362"/>
    <lineage>
        <taxon>Bacteria</taxon>
        <taxon>Bacillati</taxon>
        <taxon>Actinomycetota</taxon>
        <taxon>Actinomycetes</taxon>
        <taxon>Micrococcales</taxon>
        <taxon>Dermabacteraceae</taxon>
        <taxon>Brachybacterium</taxon>
    </lineage>
</organism>
<name>A0A426SJA4_9MICO</name>
<reference evidence="1 2" key="1">
    <citation type="submission" date="2018-07" db="EMBL/GenBank/DDBJ databases">
        <title>Brachybacteriurn paraconglorneratum KCTC 9916.</title>
        <authorList>
            <person name="Li Y."/>
        </authorList>
    </citation>
    <scope>NUCLEOTIDE SEQUENCE [LARGE SCALE GENOMIC DNA]</scope>
    <source>
        <strain evidence="1 2">KCTC 9916</strain>
    </source>
</reference>
<keyword evidence="2" id="KW-1185">Reference proteome</keyword>
<evidence type="ECO:0000313" key="2">
    <source>
        <dbReference type="Proteomes" id="UP000274327"/>
    </source>
</evidence>
<protein>
    <recommendedName>
        <fullName evidence="3">HK97 gp10 family phage protein</fullName>
    </recommendedName>
</protein>
<evidence type="ECO:0008006" key="3">
    <source>
        <dbReference type="Google" id="ProtNLM"/>
    </source>
</evidence>
<proteinExistence type="predicted"/>
<comment type="caution">
    <text evidence="1">The sequence shown here is derived from an EMBL/GenBank/DDBJ whole genome shotgun (WGS) entry which is preliminary data.</text>
</comment>
<dbReference type="AlphaFoldDB" id="A0A426SJA4"/>
<accession>A0A426SJA4</accession>
<dbReference type="EMBL" id="QOCI01000008">
    <property type="protein sequence ID" value="RRR18253.1"/>
    <property type="molecule type" value="Genomic_DNA"/>
</dbReference>